<evidence type="ECO:0000256" key="7">
    <source>
        <dbReference type="SAM" id="SignalP"/>
    </source>
</evidence>
<name>A0A848G6L5_9RHOO</name>
<dbReference type="RefSeq" id="WP_169147426.1">
    <property type="nucleotide sequence ID" value="NZ_JABBGA010000019.1"/>
</dbReference>
<dbReference type="Gene3D" id="1.10.760.10">
    <property type="entry name" value="Cytochrome c-like domain"/>
    <property type="match status" value="1"/>
</dbReference>
<dbReference type="InterPro" id="IPR002324">
    <property type="entry name" value="Cyt_c_ID"/>
</dbReference>
<dbReference type="PROSITE" id="PS51007">
    <property type="entry name" value="CYTC"/>
    <property type="match status" value="1"/>
</dbReference>
<evidence type="ECO:0000259" key="8">
    <source>
        <dbReference type="PROSITE" id="PS51007"/>
    </source>
</evidence>
<keyword evidence="1" id="KW-0813">Transport</keyword>
<evidence type="ECO:0000313" key="10">
    <source>
        <dbReference type="Proteomes" id="UP000580043"/>
    </source>
</evidence>
<dbReference type="Pfam" id="PF00034">
    <property type="entry name" value="Cytochrom_C"/>
    <property type="match status" value="1"/>
</dbReference>
<gene>
    <name evidence="9" type="ORF">HHL15_19245</name>
</gene>
<dbReference type="InterPro" id="IPR036909">
    <property type="entry name" value="Cyt_c-like_dom_sf"/>
</dbReference>
<dbReference type="GO" id="GO:0020037">
    <property type="term" value="F:heme binding"/>
    <property type="evidence" value="ECO:0007669"/>
    <property type="project" value="InterPro"/>
</dbReference>
<evidence type="ECO:0000256" key="1">
    <source>
        <dbReference type="ARBA" id="ARBA00022448"/>
    </source>
</evidence>
<dbReference type="AlphaFoldDB" id="A0A848G6L5"/>
<dbReference type="Proteomes" id="UP000580043">
    <property type="component" value="Unassembled WGS sequence"/>
</dbReference>
<dbReference type="GO" id="GO:0005506">
    <property type="term" value="F:iron ion binding"/>
    <property type="evidence" value="ECO:0007669"/>
    <property type="project" value="InterPro"/>
</dbReference>
<comment type="PTM">
    <text evidence="6">Binds 1 heme c group covalently per subunit.</text>
</comment>
<dbReference type="GO" id="GO:0009055">
    <property type="term" value="F:electron transfer activity"/>
    <property type="evidence" value="ECO:0007669"/>
    <property type="project" value="InterPro"/>
</dbReference>
<dbReference type="SUPFAM" id="SSF46626">
    <property type="entry name" value="Cytochrome c"/>
    <property type="match status" value="1"/>
</dbReference>
<keyword evidence="2 6" id="KW-0349">Heme</keyword>
<keyword evidence="7" id="KW-0732">Signal</keyword>
<feature type="signal peptide" evidence="7">
    <location>
        <begin position="1"/>
        <end position="22"/>
    </location>
</feature>
<evidence type="ECO:0000256" key="3">
    <source>
        <dbReference type="ARBA" id="ARBA00022723"/>
    </source>
</evidence>
<feature type="binding site" description="covalent" evidence="6">
    <location>
        <position position="32"/>
    </location>
    <ligand>
        <name>heme c</name>
        <dbReference type="ChEBI" id="CHEBI:61717"/>
    </ligand>
</feature>
<reference evidence="9 10" key="1">
    <citation type="submission" date="2020-04" db="EMBL/GenBank/DDBJ databases">
        <title>Zoogloea sp. G-4-1-14 isolated from soil.</title>
        <authorList>
            <person name="Dahal R.H."/>
        </authorList>
    </citation>
    <scope>NUCLEOTIDE SEQUENCE [LARGE SCALE GENOMIC DNA]</scope>
    <source>
        <strain evidence="9 10">G-4-1-14</strain>
    </source>
</reference>
<keyword evidence="5 6" id="KW-0408">Iron</keyword>
<feature type="binding site" description="covalent" evidence="6">
    <location>
        <position position="81"/>
    </location>
    <ligand>
        <name>heme c</name>
        <dbReference type="ChEBI" id="CHEBI:61717"/>
    </ligand>
</feature>
<feature type="chain" id="PRO_5032935731" evidence="7">
    <location>
        <begin position="23"/>
        <end position="104"/>
    </location>
</feature>
<dbReference type="InterPro" id="IPR009056">
    <property type="entry name" value="Cyt_c-like_dom"/>
</dbReference>
<evidence type="ECO:0000256" key="2">
    <source>
        <dbReference type="ARBA" id="ARBA00022617"/>
    </source>
</evidence>
<dbReference type="EMBL" id="JABBGA010000019">
    <property type="protein sequence ID" value="NML27898.1"/>
    <property type="molecule type" value="Genomic_DNA"/>
</dbReference>
<evidence type="ECO:0000256" key="6">
    <source>
        <dbReference type="PIRSR" id="PIRSR602324-1"/>
    </source>
</evidence>
<feature type="binding site" description="covalent" evidence="6">
    <location>
        <position position="36"/>
    </location>
    <ligand>
        <name>heme c</name>
        <dbReference type="ChEBI" id="CHEBI:61717"/>
    </ligand>
</feature>
<comment type="caution">
    <text evidence="9">The sequence shown here is derived from an EMBL/GenBank/DDBJ whole genome shotgun (WGS) entry which is preliminary data.</text>
</comment>
<dbReference type="PRINTS" id="PR00606">
    <property type="entry name" value="CYTCHROMECID"/>
</dbReference>
<proteinExistence type="predicted"/>
<protein>
    <submittedName>
        <fullName evidence="9">C-type cytochrome</fullName>
    </submittedName>
</protein>
<evidence type="ECO:0000313" key="9">
    <source>
        <dbReference type="EMBL" id="NML27898.1"/>
    </source>
</evidence>
<feature type="domain" description="Cytochrome c" evidence="8">
    <location>
        <begin position="18"/>
        <end position="104"/>
    </location>
</feature>
<accession>A0A848G6L5</accession>
<evidence type="ECO:0000256" key="4">
    <source>
        <dbReference type="ARBA" id="ARBA00022982"/>
    </source>
</evidence>
<organism evidence="9 10">
    <name type="scientific">Zoogloea dura</name>
    <dbReference type="NCBI Taxonomy" id="2728840"/>
    <lineage>
        <taxon>Bacteria</taxon>
        <taxon>Pseudomonadati</taxon>
        <taxon>Pseudomonadota</taxon>
        <taxon>Betaproteobacteria</taxon>
        <taxon>Rhodocyclales</taxon>
        <taxon>Zoogloeaceae</taxon>
        <taxon>Zoogloea</taxon>
    </lineage>
</organism>
<keyword evidence="3 6" id="KW-0479">Metal-binding</keyword>
<sequence>MKITRFVCAIALGMVAMSPVQASEEIIKKARCVACHTVDQKRVGPAYKEVAAKYKGQADAVAVLSAKVRNGGTGTWGQIPMPPNGTDKISDADLKAAVEWILKL</sequence>
<keyword evidence="10" id="KW-1185">Reference proteome</keyword>
<evidence type="ECO:0000256" key="5">
    <source>
        <dbReference type="ARBA" id="ARBA00023004"/>
    </source>
</evidence>
<keyword evidence="4" id="KW-0249">Electron transport</keyword>